<dbReference type="AlphaFoldDB" id="A0AAJ0BA76"/>
<keyword evidence="1" id="KW-0732">Signal</keyword>
<organism evidence="2 3">
    <name type="scientific">Echria macrotheca</name>
    <dbReference type="NCBI Taxonomy" id="438768"/>
    <lineage>
        <taxon>Eukaryota</taxon>
        <taxon>Fungi</taxon>
        <taxon>Dikarya</taxon>
        <taxon>Ascomycota</taxon>
        <taxon>Pezizomycotina</taxon>
        <taxon>Sordariomycetes</taxon>
        <taxon>Sordariomycetidae</taxon>
        <taxon>Sordariales</taxon>
        <taxon>Schizotheciaceae</taxon>
        <taxon>Echria</taxon>
    </lineage>
</organism>
<protein>
    <submittedName>
        <fullName evidence="2">Uncharacterized protein</fullName>
    </submittedName>
</protein>
<evidence type="ECO:0000313" key="2">
    <source>
        <dbReference type="EMBL" id="KAK1753589.1"/>
    </source>
</evidence>
<reference evidence="2" key="1">
    <citation type="submission" date="2023-06" db="EMBL/GenBank/DDBJ databases">
        <title>Genome-scale phylogeny and comparative genomics of the fungal order Sordariales.</title>
        <authorList>
            <consortium name="Lawrence Berkeley National Laboratory"/>
            <person name="Hensen N."/>
            <person name="Bonometti L."/>
            <person name="Westerberg I."/>
            <person name="Brannstrom I.O."/>
            <person name="Guillou S."/>
            <person name="Cros-Aarteil S."/>
            <person name="Calhoun S."/>
            <person name="Haridas S."/>
            <person name="Kuo A."/>
            <person name="Mondo S."/>
            <person name="Pangilinan J."/>
            <person name="Riley R."/>
            <person name="Labutti K."/>
            <person name="Andreopoulos B."/>
            <person name="Lipzen A."/>
            <person name="Chen C."/>
            <person name="Yanf M."/>
            <person name="Daum C."/>
            <person name="Ng V."/>
            <person name="Clum A."/>
            <person name="Steindorff A."/>
            <person name="Ohm R."/>
            <person name="Martin F."/>
            <person name="Silar P."/>
            <person name="Natvig D."/>
            <person name="Lalanne C."/>
            <person name="Gautier V."/>
            <person name="Ament-Velasquez S.L."/>
            <person name="Kruys A."/>
            <person name="Hutchinson M.I."/>
            <person name="Powell A.J."/>
            <person name="Barry K."/>
            <person name="Miller A.N."/>
            <person name="Grigoriev I.V."/>
            <person name="Debuchy R."/>
            <person name="Gladieux P."/>
            <person name="Thoren M.H."/>
            <person name="Johannesson H."/>
        </authorList>
    </citation>
    <scope>NUCLEOTIDE SEQUENCE</scope>
    <source>
        <strain evidence="2">PSN4</strain>
    </source>
</reference>
<dbReference type="Proteomes" id="UP001239445">
    <property type="component" value="Unassembled WGS sequence"/>
</dbReference>
<feature type="chain" id="PRO_5042563938" evidence="1">
    <location>
        <begin position="21"/>
        <end position="282"/>
    </location>
</feature>
<evidence type="ECO:0000256" key="1">
    <source>
        <dbReference type="SAM" id="SignalP"/>
    </source>
</evidence>
<accession>A0AAJ0BA76</accession>
<sequence>MRLGTSVLAVLFSATRVAHAARSCPETPTPIQWSLSEFTYDAADPTAHGKAATNAAVGLYLTTGSNENSCYGQWPEAWDGRAKTGELIFFSCINNRGRMDDSTVSFGVDWKNRTIHVAHSYICADGARKGASTLAGASVPLDLDCDMSTDGKLVRCITRQRQVRFTTQPDISSTGEICGPSAPQQASWDVTDYAGLYALSTSPTTATAPSSNQPLFTLKAFGRNDTFKCTVQDGQEQGTLHGACAGITAQAGAVPVFEFDSANKLLVVSQAWGCPGSNSSTR</sequence>
<proteinExistence type="predicted"/>
<dbReference type="EMBL" id="MU839837">
    <property type="protein sequence ID" value="KAK1753589.1"/>
    <property type="molecule type" value="Genomic_DNA"/>
</dbReference>
<evidence type="ECO:0000313" key="3">
    <source>
        <dbReference type="Proteomes" id="UP001239445"/>
    </source>
</evidence>
<feature type="signal peptide" evidence="1">
    <location>
        <begin position="1"/>
        <end position="20"/>
    </location>
</feature>
<keyword evidence="3" id="KW-1185">Reference proteome</keyword>
<comment type="caution">
    <text evidence="2">The sequence shown here is derived from an EMBL/GenBank/DDBJ whole genome shotgun (WGS) entry which is preliminary data.</text>
</comment>
<gene>
    <name evidence="2" type="ORF">QBC47DRAFT_403932</name>
</gene>
<name>A0AAJ0BA76_9PEZI</name>